<dbReference type="EMBL" id="BART01006086">
    <property type="protein sequence ID" value="GAG57551.1"/>
    <property type="molecule type" value="Genomic_DNA"/>
</dbReference>
<feature type="non-terminal residue" evidence="2">
    <location>
        <position position="1"/>
    </location>
</feature>
<reference evidence="2" key="1">
    <citation type="journal article" date="2014" name="Front. Microbiol.">
        <title>High frequency of phylogenetically diverse reductive dehalogenase-homologous genes in deep subseafloor sedimentary metagenomes.</title>
        <authorList>
            <person name="Kawai M."/>
            <person name="Futagami T."/>
            <person name="Toyoda A."/>
            <person name="Takaki Y."/>
            <person name="Nishi S."/>
            <person name="Hori S."/>
            <person name="Arai W."/>
            <person name="Tsubouchi T."/>
            <person name="Morono Y."/>
            <person name="Uchiyama I."/>
            <person name="Ito T."/>
            <person name="Fujiyama A."/>
            <person name="Inagaki F."/>
            <person name="Takami H."/>
        </authorList>
    </citation>
    <scope>NUCLEOTIDE SEQUENCE</scope>
    <source>
        <strain evidence="2">Expedition CK06-06</strain>
    </source>
</reference>
<proteinExistence type="predicted"/>
<feature type="region of interest" description="Disordered" evidence="1">
    <location>
        <begin position="424"/>
        <end position="448"/>
    </location>
</feature>
<evidence type="ECO:0000313" key="2">
    <source>
        <dbReference type="EMBL" id="GAG57551.1"/>
    </source>
</evidence>
<name>X1ABS8_9ZZZZ</name>
<sequence>ENEILRIEQTESQLVADDKFNSGQWDGNAWREDYASRQQEYYLRRDANKELLKMEFKDRPITSKIDKAINDYFDVNLEEDYKNDDGTYDWEGYFGAQEDALSPLPFLDRKRIMNKIVNKYDTPTIQKFRKTKETLNEFYDTSAFYGLSVEMSESIKTLTDPDGPVLKGARDPQIIEGEETPSDYFDILMTLSNELHEQGDFKGADIAFYAAYSTRESEARDLMNKHLEQGNTKEAAIMAGLIEGNPERDKLIMNNLELLKFYPDLKEQLSEKEQAYLSVGKPQPGRDRFDFTEEFVSTLPEIFQRGQYTNKAETEVIDRAKIRGTDYGVPKYRYLSIEQGHQVDELVDKVTDLLRQARDQGQRNVPSQREYLASILDKLDRSDPMYDIVAVAFLLKTDARESVYTPEALVDPSMVTDIYLEEQRKEREETEGLLPPELRETELPPLGR</sequence>
<protein>
    <submittedName>
        <fullName evidence="2">Uncharacterized protein</fullName>
    </submittedName>
</protein>
<dbReference type="AlphaFoldDB" id="X1ABS8"/>
<evidence type="ECO:0000256" key="1">
    <source>
        <dbReference type="SAM" id="MobiDB-lite"/>
    </source>
</evidence>
<comment type="caution">
    <text evidence="2">The sequence shown here is derived from an EMBL/GenBank/DDBJ whole genome shotgun (WGS) entry which is preliminary data.</text>
</comment>
<gene>
    <name evidence="2" type="ORF">S01H4_13841</name>
</gene>
<accession>X1ABS8</accession>
<organism evidence="2">
    <name type="scientific">marine sediment metagenome</name>
    <dbReference type="NCBI Taxonomy" id="412755"/>
    <lineage>
        <taxon>unclassified sequences</taxon>
        <taxon>metagenomes</taxon>
        <taxon>ecological metagenomes</taxon>
    </lineage>
</organism>